<dbReference type="InterPro" id="IPR036322">
    <property type="entry name" value="WD40_repeat_dom_sf"/>
</dbReference>
<dbReference type="PROSITE" id="PS00678">
    <property type="entry name" value="WD_REPEATS_1"/>
    <property type="match status" value="1"/>
</dbReference>
<dbReference type="GO" id="GO:0005664">
    <property type="term" value="C:nuclear origin of replication recognition complex"/>
    <property type="evidence" value="ECO:0007669"/>
    <property type="project" value="TreeGrafter"/>
</dbReference>
<reference evidence="10" key="1">
    <citation type="journal article" date="2014" name="Genome Announc.">
        <title>De novo whole-genome sequence and genome annotation of Lichtheimia ramosa.</title>
        <authorList>
            <person name="Linde J."/>
            <person name="Schwartze V."/>
            <person name="Binder U."/>
            <person name="Lass-Florl C."/>
            <person name="Voigt K."/>
            <person name="Horn F."/>
        </authorList>
    </citation>
    <scope>NUCLEOTIDE SEQUENCE</scope>
    <source>
        <strain evidence="10">JMRC FSU:6197</strain>
    </source>
</reference>
<dbReference type="PANTHER" id="PTHR24370">
    <property type="entry name" value="OPTICIN"/>
    <property type="match status" value="1"/>
</dbReference>
<dbReference type="PANTHER" id="PTHR24370:SF10">
    <property type="entry name" value="LEUCINE-RICH REPEAT AND WD REPEAT-CONTAINING PROTEIN 1"/>
    <property type="match status" value="1"/>
</dbReference>
<evidence type="ECO:0000256" key="7">
    <source>
        <dbReference type="PROSITE-ProRule" id="PRU00221"/>
    </source>
</evidence>
<proteinExistence type="predicted"/>
<gene>
    <name evidence="10" type="ORF">LRAMOSA01295</name>
</gene>
<dbReference type="OrthoDB" id="7318948at2759"/>
<dbReference type="SMART" id="SM00384">
    <property type="entry name" value="AT_hook"/>
    <property type="match status" value="2"/>
</dbReference>
<dbReference type="PROSITE" id="PS50082">
    <property type="entry name" value="WD_REPEATS_2"/>
    <property type="match status" value="1"/>
</dbReference>
<name>A0A077WHV7_9FUNG</name>
<dbReference type="SUPFAM" id="SSF50978">
    <property type="entry name" value="WD40 repeat-like"/>
    <property type="match status" value="1"/>
</dbReference>
<dbReference type="PROSITE" id="PS50294">
    <property type="entry name" value="WD_REPEATS_REGION"/>
    <property type="match status" value="1"/>
</dbReference>
<feature type="compositionally biased region" description="Low complexity" evidence="8">
    <location>
        <begin position="40"/>
        <end position="66"/>
    </location>
</feature>
<evidence type="ECO:0000256" key="6">
    <source>
        <dbReference type="ARBA" id="ARBA00022853"/>
    </source>
</evidence>
<dbReference type="SMART" id="SM00320">
    <property type="entry name" value="WD40"/>
    <property type="match status" value="2"/>
</dbReference>
<feature type="repeat" description="WD" evidence="7">
    <location>
        <begin position="315"/>
        <end position="357"/>
    </location>
</feature>
<evidence type="ECO:0000256" key="4">
    <source>
        <dbReference type="ARBA" id="ARBA00022614"/>
    </source>
</evidence>
<accession>A0A077WHV7</accession>
<dbReference type="Pfam" id="PF02178">
    <property type="entry name" value="AT_hook"/>
    <property type="match status" value="2"/>
</dbReference>
<keyword evidence="4" id="KW-0433">Leucine-rich repeat</keyword>
<evidence type="ECO:0000259" key="9">
    <source>
        <dbReference type="Pfam" id="PF23215"/>
    </source>
</evidence>
<evidence type="ECO:0000256" key="8">
    <source>
        <dbReference type="SAM" id="MobiDB-lite"/>
    </source>
</evidence>
<evidence type="ECO:0000256" key="2">
    <source>
        <dbReference type="ARBA" id="ARBA00022454"/>
    </source>
</evidence>
<evidence type="ECO:0000313" key="10">
    <source>
        <dbReference type="EMBL" id="CDS07346.1"/>
    </source>
</evidence>
<keyword evidence="2" id="KW-0158">Chromosome</keyword>
<dbReference type="GO" id="GO:0006325">
    <property type="term" value="P:chromatin organization"/>
    <property type="evidence" value="ECO:0007669"/>
    <property type="project" value="UniProtKB-KW"/>
</dbReference>
<evidence type="ECO:0000256" key="3">
    <source>
        <dbReference type="ARBA" id="ARBA00022574"/>
    </source>
</evidence>
<feature type="compositionally biased region" description="Low complexity" evidence="8">
    <location>
        <begin position="85"/>
        <end position="98"/>
    </location>
</feature>
<dbReference type="InterPro" id="IPR001680">
    <property type="entry name" value="WD40_rpt"/>
</dbReference>
<dbReference type="PRINTS" id="PR00929">
    <property type="entry name" value="ATHOOK"/>
</dbReference>
<organism evidence="10">
    <name type="scientific">Lichtheimia ramosa</name>
    <dbReference type="NCBI Taxonomy" id="688394"/>
    <lineage>
        <taxon>Eukaryota</taxon>
        <taxon>Fungi</taxon>
        <taxon>Fungi incertae sedis</taxon>
        <taxon>Mucoromycota</taxon>
        <taxon>Mucoromycotina</taxon>
        <taxon>Mucoromycetes</taxon>
        <taxon>Mucorales</taxon>
        <taxon>Lichtheimiaceae</taxon>
        <taxon>Lichtheimia</taxon>
    </lineage>
</organism>
<evidence type="ECO:0000256" key="1">
    <source>
        <dbReference type="ARBA" id="ARBA00004286"/>
    </source>
</evidence>
<feature type="domain" description="Leucine-rich repeat and WD repeat-containing protein 1 WD" evidence="9">
    <location>
        <begin position="217"/>
        <end position="560"/>
    </location>
</feature>
<evidence type="ECO:0000256" key="5">
    <source>
        <dbReference type="ARBA" id="ARBA00022737"/>
    </source>
</evidence>
<dbReference type="GO" id="GO:0003677">
    <property type="term" value="F:DNA binding"/>
    <property type="evidence" value="ECO:0007669"/>
    <property type="project" value="InterPro"/>
</dbReference>
<dbReference type="Pfam" id="PF23215">
    <property type="entry name" value="WD_LRWD1"/>
    <property type="match status" value="1"/>
</dbReference>
<dbReference type="InterPro" id="IPR056160">
    <property type="entry name" value="WD_LRWD1"/>
</dbReference>
<keyword evidence="3 7" id="KW-0853">WD repeat</keyword>
<dbReference type="InterPro" id="IPR017956">
    <property type="entry name" value="AT_hook_DNA-bd_motif"/>
</dbReference>
<keyword evidence="5" id="KW-0677">Repeat</keyword>
<feature type="region of interest" description="Disordered" evidence="8">
    <location>
        <begin position="1"/>
        <end position="192"/>
    </location>
</feature>
<sequence length="583" mass="64118">MVEKSTTTRKRAQAKPTGTATPEKRARLGGTSNSSTALPSTRLSTSTTVNTTTTPRPRGRPPKNTNATTSNDNTPPRPRGRPPKNTNATSVTTSSSTNKPTLAATEPRSTIASTKSRQEQVRAQEMGIVRPTSKIMRRPVPKEQVSTTSSATATTKGTKSNTSTARASTSTTTKRTSNTASRVTKQAPPPPVLPIIKSSYRLQYVMQGHVEQDARTERANLWGCEYEPGTNVVAICGGDMILFLDVQQGRYVKKYSHVESNEEFKCLAWTLLKGSRDLRDDEAEEDDKCTVLAAAGRLGSIKLVNALQNQCFRHLFGHSKQIRKLQFSKAHPRWLFSASDDMSVRLWDIGTPNNKQENNSACLAKFMIPTKLSVPTAINAFRGKLIVGCAEGDLVHFDMKDAGLDKLVDNQLDGGAGTIVKSKNVYPAGDEWHEGYVDDVYILGQHNGKAHPLDDCIVSRGVEDYEILVWKYKSSTKKDADIAISLEWPESVDEVGLRFKVIEKHDQKVIVAGDYDGQIRLYNFGDGKLSKTLEDNSKGMFQPTKVLSHPKSSGLIRDVCVSEDTSTIVAVDSNNHIFVWSCR</sequence>
<feature type="compositionally biased region" description="Polar residues" evidence="8">
    <location>
        <begin position="30"/>
        <end position="39"/>
    </location>
</feature>
<dbReference type="InterPro" id="IPR015943">
    <property type="entry name" value="WD40/YVTN_repeat-like_dom_sf"/>
</dbReference>
<dbReference type="Gene3D" id="2.130.10.10">
    <property type="entry name" value="YVTN repeat-like/Quinoprotein amine dehydrogenase"/>
    <property type="match status" value="1"/>
</dbReference>
<dbReference type="EMBL" id="LK023324">
    <property type="protein sequence ID" value="CDS07346.1"/>
    <property type="molecule type" value="Genomic_DNA"/>
</dbReference>
<dbReference type="InterPro" id="IPR019775">
    <property type="entry name" value="WD40_repeat_CS"/>
</dbReference>
<protein>
    <recommendedName>
        <fullName evidence="9">Leucine-rich repeat and WD repeat-containing protein 1 WD domain-containing protein</fullName>
    </recommendedName>
</protein>
<keyword evidence="6" id="KW-0156">Chromatin regulator</keyword>
<dbReference type="AlphaFoldDB" id="A0A077WHV7"/>
<dbReference type="GO" id="GO:0071169">
    <property type="term" value="P:establishment of protein localization to chromatin"/>
    <property type="evidence" value="ECO:0007669"/>
    <property type="project" value="TreeGrafter"/>
</dbReference>
<feature type="compositionally biased region" description="Low complexity" evidence="8">
    <location>
        <begin position="146"/>
        <end position="182"/>
    </location>
</feature>
<dbReference type="GO" id="GO:0003682">
    <property type="term" value="F:chromatin binding"/>
    <property type="evidence" value="ECO:0007669"/>
    <property type="project" value="TreeGrafter"/>
</dbReference>
<dbReference type="InterPro" id="IPR052489">
    <property type="entry name" value="LRWD1"/>
</dbReference>
<comment type="subcellular location">
    <subcellularLocation>
        <location evidence="1">Chromosome</location>
    </subcellularLocation>
</comment>